<name>F8QHX5_SERL3</name>
<dbReference type="Proteomes" id="UP000008063">
    <property type="component" value="Unassembled WGS sequence"/>
</dbReference>
<dbReference type="EMBL" id="GL945515">
    <property type="protein sequence ID" value="EGN92084.1"/>
    <property type="molecule type" value="Genomic_DNA"/>
</dbReference>
<protein>
    <submittedName>
        <fullName evidence="1">Uncharacterized protein</fullName>
    </submittedName>
</protein>
<proteinExistence type="predicted"/>
<dbReference type="HOGENOM" id="CLU_2869005_0_0_1"/>
<evidence type="ECO:0000313" key="2">
    <source>
        <dbReference type="Proteomes" id="UP000008063"/>
    </source>
</evidence>
<dbReference type="InParanoid" id="F8QHX5"/>
<gene>
    <name evidence="1" type="ORF">SERLA73DRAFT_191605</name>
</gene>
<sequence length="64" mass="7403">MQVFNTVRRSIESPTSPMKIRVDFGGLRKIYALRCILCWIICVHQLKPLGRNPVFGRQDKEASQ</sequence>
<keyword evidence="2" id="KW-1185">Reference proteome</keyword>
<evidence type="ECO:0000313" key="1">
    <source>
        <dbReference type="EMBL" id="EGN92084.1"/>
    </source>
</evidence>
<accession>F8QHX5</accession>
<dbReference type="AlphaFoldDB" id="F8QHX5"/>
<organism evidence="2">
    <name type="scientific">Serpula lacrymans var. lacrymans (strain S7.3)</name>
    <name type="common">Dry rot fungus</name>
    <dbReference type="NCBI Taxonomy" id="936435"/>
    <lineage>
        <taxon>Eukaryota</taxon>
        <taxon>Fungi</taxon>
        <taxon>Dikarya</taxon>
        <taxon>Basidiomycota</taxon>
        <taxon>Agaricomycotina</taxon>
        <taxon>Agaricomycetes</taxon>
        <taxon>Agaricomycetidae</taxon>
        <taxon>Boletales</taxon>
        <taxon>Coniophorineae</taxon>
        <taxon>Serpulaceae</taxon>
        <taxon>Serpula</taxon>
    </lineage>
</organism>
<reference evidence="2" key="1">
    <citation type="journal article" date="2011" name="Science">
        <title>The plant cell wall-decomposing machinery underlies the functional diversity of forest fungi.</title>
        <authorList>
            <person name="Eastwood D.C."/>
            <person name="Floudas D."/>
            <person name="Binder M."/>
            <person name="Majcherczyk A."/>
            <person name="Schneider P."/>
            <person name="Aerts A."/>
            <person name="Asiegbu F.O."/>
            <person name="Baker S.E."/>
            <person name="Barry K."/>
            <person name="Bendiksby M."/>
            <person name="Blumentritt M."/>
            <person name="Coutinho P.M."/>
            <person name="Cullen D."/>
            <person name="de Vries R.P."/>
            <person name="Gathman A."/>
            <person name="Goodell B."/>
            <person name="Henrissat B."/>
            <person name="Ihrmark K."/>
            <person name="Kauserud H."/>
            <person name="Kohler A."/>
            <person name="LaButti K."/>
            <person name="Lapidus A."/>
            <person name="Lavin J.L."/>
            <person name="Lee Y.-H."/>
            <person name="Lindquist E."/>
            <person name="Lilly W."/>
            <person name="Lucas S."/>
            <person name="Morin E."/>
            <person name="Murat C."/>
            <person name="Oguiza J.A."/>
            <person name="Park J."/>
            <person name="Pisabarro A.G."/>
            <person name="Riley R."/>
            <person name="Rosling A."/>
            <person name="Salamov A."/>
            <person name="Schmidt O."/>
            <person name="Schmutz J."/>
            <person name="Skrede I."/>
            <person name="Stenlid J."/>
            <person name="Wiebenga A."/>
            <person name="Xie X."/>
            <person name="Kuees U."/>
            <person name="Hibbett D.S."/>
            <person name="Hoffmeister D."/>
            <person name="Hoegberg N."/>
            <person name="Martin F."/>
            <person name="Grigoriev I.V."/>
            <person name="Watkinson S.C."/>
        </authorList>
    </citation>
    <scope>NUCLEOTIDE SEQUENCE [LARGE SCALE GENOMIC DNA]</scope>
    <source>
        <strain evidence="2">strain S7.3</strain>
    </source>
</reference>